<evidence type="ECO:0000256" key="6">
    <source>
        <dbReference type="ARBA" id="ARBA00023136"/>
    </source>
</evidence>
<keyword evidence="5" id="KW-0297">G-protein coupled receptor</keyword>
<comment type="caution">
    <text evidence="12">The sequence shown here is derived from an EMBL/GenBank/DDBJ whole genome shotgun (WGS) entry which is preliminary data.</text>
</comment>
<feature type="transmembrane region" description="Helical" evidence="10">
    <location>
        <begin position="157"/>
        <end position="179"/>
    </location>
</feature>
<evidence type="ECO:0000256" key="2">
    <source>
        <dbReference type="ARBA" id="ARBA00022475"/>
    </source>
</evidence>
<dbReference type="CDD" id="cd00637">
    <property type="entry name" value="7tm_classA_rhodopsin-like"/>
    <property type="match status" value="1"/>
</dbReference>
<dbReference type="InterPro" id="IPR000276">
    <property type="entry name" value="GPCR_Rhodpsn"/>
</dbReference>
<feature type="transmembrane region" description="Helical" evidence="10">
    <location>
        <begin position="12"/>
        <end position="34"/>
    </location>
</feature>
<keyword evidence="8" id="KW-0325">Glycoprotein</keyword>
<reference evidence="12 13" key="1">
    <citation type="submission" date="2022-05" db="EMBL/GenBank/DDBJ databases">
        <authorList>
            <consortium name="Genoscope - CEA"/>
            <person name="William W."/>
        </authorList>
    </citation>
    <scope>NUCLEOTIDE SEQUENCE [LARGE SCALE GENOMIC DNA]</scope>
</reference>
<protein>
    <recommendedName>
        <fullName evidence="11">G-protein coupled receptors family 1 profile domain-containing protein</fullName>
    </recommendedName>
</protein>
<evidence type="ECO:0000259" key="11">
    <source>
        <dbReference type="PROSITE" id="PS50262"/>
    </source>
</evidence>
<dbReference type="PROSITE" id="PS50262">
    <property type="entry name" value="G_PROTEIN_RECEP_F1_2"/>
    <property type="match status" value="1"/>
</dbReference>
<keyword evidence="13" id="KW-1185">Reference proteome</keyword>
<keyword evidence="7" id="KW-0675">Receptor</keyword>
<evidence type="ECO:0000256" key="10">
    <source>
        <dbReference type="SAM" id="Phobius"/>
    </source>
</evidence>
<keyword evidence="3 10" id="KW-0812">Transmembrane</keyword>
<dbReference type="AlphaFoldDB" id="A0AAU9WLG9"/>
<feature type="transmembrane region" description="Helical" evidence="10">
    <location>
        <begin position="46"/>
        <end position="69"/>
    </location>
</feature>
<dbReference type="Gene3D" id="1.20.1070.10">
    <property type="entry name" value="Rhodopsin 7-helix transmembrane proteins"/>
    <property type="match status" value="1"/>
</dbReference>
<organism evidence="12 13">
    <name type="scientific">Pocillopora meandrina</name>
    <dbReference type="NCBI Taxonomy" id="46732"/>
    <lineage>
        <taxon>Eukaryota</taxon>
        <taxon>Metazoa</taxon>
        <taxon>Cnidaria</taxon>
        <taxon>Anthozoa</taxon>
        <taxon>Hexacorallia</taxon>
        <taxon>Scleractinia</taxon>
        <taxon>Astrocoeniina</taxon>
        <taxon>Pocilloporidae</taxon>
        <taxon>Pocillopora</taxon>
    </lineage>
</organism>
<feature type="domain" description="G-protein coupled receptors family 1 profile" evidence="11">
    <location>
        <begin position="25"/>
        <end position="261"/>
    </location>
</feature>
<evidence type="ECO:0000313" key="13">
    <source>
        <dbReference type="Proteomes" id="UP001159428"/>
    </source>
</evidence>
<dbReference type="GO" id="GO:0004930">
    <property type="term" value="F:G protein-coupled receptor activity"/>
    <property type="evidence" value="ECO:0007669"/>
    <property type="project" value="UniProtKB-KW"/>
</dbReference>
<feature type="transmembrane region" description="Helical" evidence="10">
    <location>
        <begin position="89"/>
        <end position="108"/>
    </location>
</feature>
<sequence>MQISASHCISWLAVFGIECLAAVILNIITIIVFVKQRQLQSRSTYLIIHLGVVDLLVGAIVGPMIIEMYGSEFCRLWESRSYSDWLPSLQIYVGHGVYQISLNNLAVIALERVHATFRPFKHRFIRKWVYGVMISVNWVIPSAMYSIAFYFGVHTFLIRFIYLCSLLSVILVCYVSIYIKIRCSRHLQHHGAASQRERKLTTTLFIATLASLLTFMPRLVYWGDINFSDLIISLSRQSFFDVVMATMTILILNSITNPIIYIIRMSQLRGGTSKLIFRRAPNHVNP</sequence>
<proteinExistence type="predicted"/>
<evidence type="ECO:0000256" key="7">
    <source>
        <dbReference type="ARBA" id="ARBA00023170"/>
    </source>
</evidence>
<dbReference type="SUPFAM" id="SSF81321">
    <property type="entry name" value="Family A G protein-coupled receptor-like"/>
    <property type="match status" value="1"/>
</dbReference>
<gene>
    <name evidence="12" type="ORF">PMEA_00007144</name>
</gene>
<feature type="non-terminal residue" evidence="12">
    <location>
        <position position="286"/>
    </location>
</feature>
<evidence type="ECO:0000313" key="12">
    <source>
        <dbReference type="EMBL" id="CAH3118135.1"/>
    </source>
</evidence>
<feature type="transmembrane region" description="Helical" evidence="10">
    <location>
        <begin position="242"/>
        <end position="263"/>
    </location>
</feature>
<dbReference type="InterPro" id="IPR017452">
    <property type="entry name" value="GPCR_Rhodpsn_7TM"/>
</dbReference>
<feature type="transmembrane region" description="Helical" evidence="10">
    <location>
        <begin position="128"/>
        <end position="151"/>
    </location>
</feature>
<accession>A0AAU9WLG9</accession>
<evidence type="ECO:0000256" key="9">
    <source>
        <dbReference type="ARBA" id="ARBA00023224"/>
    </source>
</evidence>
<comment type="subcellular location">
    <subcellularLocation>
        <location evidence="1">Cell membrane</location>
        <topology evidence="1">Multi-pass membrane protein</topology>
    </subcellularLocation>
</comment>
<dbReference type="PANTHER" id="PTHR24246">
    <property type="entry name" value="OLFACTORY RECEPTOR AND ADENOSINE RECEPTOR"/>
    <property type="match status" value="1"/>
</dbReference>
<dbReference type="PANTHER" id="PTHR24246:SF27">
    <property type="entry name" value="ADENOSINE RECEPTOR, ISOFORM A"/>
    <property type="match status" value="1"/>
</dbReference>
<keyword evidence="2" id="KW-1003">Cell membrane</keyword>
<dbReference type="PRINTS" id="PR00237">
    <property type="entry name" value="GPCRRHODOPSN"/>
</dbReference>
<name>A0AAU9WLG9_9CNID</name>
<keyword evidence="4 10" id="KW-1133">Transmembrane helix</keyword>
<evidence type="ECO:0000256" key="1">
    <source>
        <dbReference type="ARBA" id="ARBA00004651"/>
    </source>
</evidence>
<evidence type="ECO:0000256" key="3">
    <source>
        <dbReference type="ARBA" id="ARBA00022692"/>
    </source>
</evidence>
<dbReference type="EMBL" id="CALNXJ010000016">
    <property type="protein sequence ID" value="CAH3118135.1"/>
    <property type="molecule type" value="Genomic_DNA"/>
</dbReference>
<dbReference type="GO" id="GO:0005886">
    <property type="term" value="C:plasma membrane"/>
    <property type="evidence" value="ECO:0007669"/>
    <property type="project" value="UniProtKB-SubCell"/>
</dbReference>
<evidence type="ECO:0000256" key="5">
    <source>
        <dbReference type="ARBA" id="ARBA00023040"/>
    </source>
</evidence>
<dbReference type="Pfam" id="PF00001">
    <property type="entry name" value="7tm_1"/>
    <property type="match status" value="1"/>
</dbReference>
<keyword evidence="6 10" id="KW-0472">Membrane</keyword>
<evidence type="ECO:0000256" key="4">
    <source>
        <dbReference type="ARBA" id="ARBA00022989"/>
    </source>
</evidence>
<keyword evidence="9" id="KW-0807">Transducer</keyword>
<dbReference type="Proteomes" id="UP001159428">
    <property type="component" value="Unassembled WGS sequence"/>
</dbReference>
<evidence type="ECO:0000256" key="8">
    <source>
        <dbReference type="ARBA" id="ARBA00023180"/>
    </source>
</evidence>
<feature type="transmembrane region" description="Helical" evidence="10">
    <location>
        <begin position="200"/>
        <end position="222"/>
    </location>
</feature>